<evidence type="ECO:0000313" key="3">
    <source>
        <dbReference type="Proteomes" id="UP000078070"/>
    </source>
</evidence>
<dbReference type="RefSeq" id="WP_067386146.1">
    <property type="nucleotide sequence ID" value="NZ_CP015839.1"/>
</dbReference>
<sequence>MTKLHVFILQTQCKFARFLRNEEGASGIEYALLAAMVAVALAVVVPDVKLEVETIMDSILQGLKGEAPAAG</sequence>
<dbReference type="EMBL" id="CP015839">
    <property type="protein sequence ID" value="ANG64544.1"/>
    <property type="molecule type" value="Genomic_DNA"/>
</dbReference>
<name>A0A1A9F2L0_9GAMM</name>
<dbReference type="KEGG" id="mars:A8C75_20095"/>
<reference evidence="3" key="1">
    <citation type="submission" date="2016-05" db="EMBL/GenBank/DDBJ databases">
        <authorList>
            <person name="Baek K."/>
            <person name="Yang S.-J."/>
        </authorList>
    </citation>
    <scope>NUCLEOTIDE SEQUENCE [LARGE SCALE GENOMIC DNA]</scope>
    <source>
        <strain evidence="3">ST58-10</strain>
    </source>
</reference>
<evidence type="ECO:0000313" key="2">
    <source>
        <dbReference type="EMBL" id="ANG64544.1"/>
    </source>
</evidence>
<dbReference type="STRING" id="1821621.A8C75_20095"/>
<protein>
    <recommendedName>
        <fullName evidence="4">Pilus assembly protein</fullName>
    </recommendedName>
</protein>
<proteinExistence type="predicted"/>
<gene>
    <name evidence="2" type="ORF">A8C75_20095</name>
</gene>
<organism evidence="2 3">
    <name type="scientific">Marinobacterium aestuarii</name>
    <dbReference type="NCBI Taxonomy" id="1821621"/>
    <lineage>
        <taxon>Bacteria</taxon>
        <taxon>Pseudomonadati</taxon>
        <taxon>Pseudomonadota</taxon>
        <taxon>Gammaproteobacteria</taxon>
        <taxon>Oceanospirillales</taxon>
        <taxon>Oceanospirillaceae</taxon>
        <taxon>Marinobacterium</taxon>
    </lineage>
</organism>
<dbReference type="Pfam" id="PF04964">
    <property type="entry name" value="Flp_Fap"/>
    <property type="match status" value="1"/>
</dbReference>
<accession>A0A1A9F2L0</accession>
<evidence type="ECO:0000256" key="1">
    <source>
        <dbReference type="SAM" id="Phobius"/>
    </source>
</evidence>
<reference evidence="2 3" key="2">
    <citation type="journal article" date="2018" name="Int. J. Syst. Evol. Microbiol.">
        <title>Marinobacterium aestuarii sp. nov., a benzene-degrading marine bacterium isolated from estuary sediment.</title>
        <authorList>
            <person name="Bae S.S."/>
            <person name="Jung J."/>
            <person name="Chung D."/>
            <person name="Baek K."/>
        </authorList>
    </citation>
    <scope>NUCLEOTIDE SEQUENCE [LARGE SCALE GENOMIC DNA]</scope>
    <source>
        <strain evidence="2 3">ST58-10</strain>
    </source>
</reference>
<dbReference type="AlphaFoldDB" id="A0A1A9F2L0"/>
<evidence type="ECO:0008006" key="4">
    <source>
        <dbReference type="Google" id="ProtNLM"/>
    </source>
</evidence>
<keyword evidence="3" id="KW-1185">Reference proteome</keyword>
<keyword evidence="1" id="KW-0812">Transmembrane</keyword>
<keyword evidence="1" id="KW-0472">Membrane</keyword>
<dbReference type="Proteomes" id="UP000078070">
    <property type="component" value="Chromosome"/>
</dbReference>
<keyword evidence="1" id="KW-1133">Transmembrane helix</keyword>
<feature type="transmembrane region" description="Helical" evidence="1">
    <location>
        <begin position="27"/>
        <end position="46"/>
    </location>
</feature>
<dbReference type="InterPro" id="IPR007047">
    <property type="entry name" value="Flp_Fap"/>
</dbReference>